<dbReference type="GeneID" id="92274048"/>
<sequence>MECLIPERLQASIDELIQKSITVISQSETFGRLVDREIKVVEG</sequence>
<dbReference type="AlphaFoldDB" id="A0AAJ6FQP2"/>
<dbReference type="EMBL" id="CP076405">
    <property type="protein sequence ID" value="WHT95690.1"/>
    <property type="molecule type" value="Genomic_DNA"/>
</dbReference>
<organism evidence="1 2">
    <name type="scientific">Providencia rettgeri</name>
    <dbReference type="NCBI Taxonomy" id="587"/>
    <lineage>
        <taxon>Bacteria</taxon>
        <taxon>Pseudomonadati</taxon>
        <taxon>Pseudomonadota</taxon>
        <taxon>Gammaproteobacteria</taxon>
        <taxon>Enterobacterales</taxon>
        <taxon>Morganellaceae</taxon>
        <taxon>Providencia</taxon>
    </lineage>
</organism>
<protein>
    <submittedName>
        <fullName evidence="1">Uncharacterized protein</fullName>
    </submittedName>
</protein>
<proteinExistence type="predicted"/>
<evidence type="ECO:0000313" key="1">
    <source>
        <dbReference type="EMBL" id="WHT95690.1"/>
    </source>
</evidence>
<evidence type="ECO:0000313" key="2">
    <source>
        <dbReference type="Proteomes" id="UP000682358"/>
    </source>
</evidence>
<accession>A0AAJ6FQP2</accession>
<name>A0AAJ6FQP2_PRORE</name>
<dbReference type="Proteomes" id="UP000682358">
    <property type="component" value="Chromosome"/>
</dbReference>
<reference evidence="1" key="1">
    <citation type="submission" date="2021-06" db="EMBL/GenBank/DDBJ databases">
        <title>Emergence of genetically related NDM-1-producing Providencia rettgeri strains in Argentina.</title>
        <authorList>
            <person name="Pasteran F."/>
            <person name="Meo A."/>
            <person name="Gomez S."/>
            <person name="Derdoy L."/>
            <person name="Albronoz E."/>
            <person name="Faccone D."/>
            <person name="Guerriero L."/>
            <person name="Archuby D."/>
            <person name="Tarzia A."/>
            <person name="Lopez M."/>
            <person name="Corso A."/>
        </authorList>
    </citation>
    <scope>NUCLEOTIDE SEQUENCE</scope>
    <source>
        <strain evidence="1">PreM15628</strain>
    </source>
</reference>
<gene>
    <name evidence="1" type="ORF">KOF27_20065</name>
</gene>
<dbReference type="RefSeq" id="WP_255254425.1">
    <property type="nucleotide sequence ID" value="NZ_ABDWLN020000003.1"/>
</dbReference>